<dbReference type="Gene3D" id="2.40.170.20">
    <property type="entry name" value="TonB-dependent receptor, beta-barrel domain"/>
    <property type="match status" value="1"/>
</dbReference>
<proteinExistence type="inferred from homology"/>
<evidence type="ECO:0000256" key="5">
    <source>
        <dbReference type="ARBA" id="ARBA00022496"/>
    </source>
</evidence>
<name>A0A0H3KGD4_BURM1</name>
<evidence type="ECO:0000313" key="21">
    <source>
        <dbReference type="Proteomes" id="UP000008815"/>
    </source>
</evidence>
<dbReference type="Pfam" id="PF00593">
    <property type="entry name" value="TonB_dep_Rec_b-barrel"/>
    <property type="match status" value="1"/>
</dbReference>
<feature type="domain" description="TonB-dependent receptor-like beta-barrel" evidence="18">
    <location>
        <begin position="248"/>
        <end position="695"/>
    </location>
</feature>
<dbReference type="InterPro" id="IPR010917">
    <property type="entry name" value="TonB_rcpt_CS"/>
</dbReference>
<dbReference type="EMBL" id="AP009385">
    <property type="protein sequence ID" value="BAG42265.1"/>
    <property type="molecule type" value="Genomic_DNA"/>
</dbReference>
<dbReference type="PROSITE" id="PS01156">
    <property type="entry name" value="TONB_DEPENDENT_REC_2"/>
    <property type="match status" value="1"/>
</dbReference>
<dbReference type="PROSITE" id="PS52016">
    <property type="entry name" value="TONB_DEPENDENT_REC_3"/>
    <property type="match status" value="1"/>
</dbReference>
<dbReference type="FunFam" id="2.170.130.10:FF:000001">
    <property type="entry name" value="Catecholate siderophore TonB-dependent receptor"/>
    <property type="match status" value="1"/>
</dbReference>
<keyword evidence="8" id="KW-0408">Iron</keyword>
<evidence type="ECO:0000256" key="7">
    <source>
        <dbReference type="ARBA" id="ARBA00022729"/>
    </source>
</evidence>
<keyword evidence="21" id="KW-1185">Reference proteome</keyword>
<dbReference type="GO" id="GO:0015891">
    <property type="term" value="P:siderophore transport"/>
    <property type="evidence" value="ECO:0007669"/>
    <property type="project" value="InterPro"/>
</dbReference>
<dbReference type="KEGG" id="bmj:BMULJ_00290"/>
<dbReference type="Pfam" id="PF07715">
    <property type="entry name" value="Plug"/>
    <property type="match status" value="1"/>
</dbReference>
<dbReference type="NCBIfam" id="TIGR01783">
    <property type="entry name" value="TonB-siderophor"/>
    <property type="match status" value="1"/>
</dbReference>
<keyword evidence="13 14" id="KW-0998">Cell outer membrane</keyword>
<sequence length="733" mass="79255">MTSPIQSSATPPRRPAASVAFAMMTCAAAPAAADDTDPRRAPHLSPIVVQGERDTGSRVDRSGSAKYATPLLDVPQTITVVPREVLDEQQVTSLREALSNVAGITFNAGEGGGGSGDMLLIRGFSAHANLQLDGLRDSAQNNRSDLFNIDAVEVIKGPNSVFGGAGTTGGSVNLISKAPQRKAFIEAGTVLGTSGYRRATLDANRPLPGSDGSSVFRLNAMAHVNDVPGRNDIRKRRWGVAPSLGFGLGTPTRVTLGYFHQYDHNLPDYGLPARNGQVLGGVARDAYFGWRNLDRERIESNTFTVKAEHDVSPQLKLQNLSRYAHLNRDTVVSASHANLDGMPPGRYKPAGPQGYGRDASTAMWMNQTNATGEFSTFGVGHTLVAGFEISRETYARSTYSHGLARHFPKNGYALAAPPGYWTGPARRENTARTDTALDVKALYAFDTISFGRYWDLDVGLRHDWIDGWARNTPAGKPTERGETSDRHLSTRAGLVFKPTDNGRLYAAYGTSFNPSAEFLVTTGSGVTAASGGLAPEKNESVELGAKWEGLAGLAVNGALFQTYKHHARERMSDGTYLLAGKQRVRGVELGAAGKITPKWDLFANYTYLASATLDSPSSPRRNGKALGNTPRHAFNLWTTYRLPAGWTIGYGSHFVGRRNVTSEGDGTLGAYWVHNLMASYDVNRRLRFQLNVDNLFDRAYVERVRQQPGNASRSSAVEFGDGRAAMLSAVYTF</sequence>
<evidence type="ECO:0000256" key="15">
    <source>
        <dbReference type="PROSITE-ProRule" id="PRU10144"/>
    </source>
</evidence>
<dbReference type="HOGENOM" id="CLU_008287_9_1_4"/>
<evidence type="ECO:0000256" key="6">
    <source>
        <dbReference type="ARBA" id="ARBA00022692"/>
    </source>
</evidence>
<evidence type="ECO:0000256" key="2">
    <source>
        <dbReference type="ARBA" id="ARBA00009810"/>
    </source>
</evidence>
<keyword evidence="7 17" id="KW-0732">Signal</keyword>
<evidence type="ECO:0000256" key="11">
    <source>
        <dbReference type="ARBA" id="ARBA00023136"/>
    </source>
</evidence>
<comment type="subcellular location">
    <subcellularLocation>
        <location evidence="1 14">Cell outer membrane</location>
        <topology evidence="1 14">Multi-pass membrane protein</topology>
    </subcellularLocation>
</comment>
<dbReference type="CDD" id="cd01347">
    <property type="entry name" value="ligand_gated_channel"/>
    <property type="match status" value="1"/>
</dbReference>
<comment type="similarity">
    <text evidence="2 14 16">Belongs to the TonB-dependent receptor family.</text>
</comment>
<dbReference type="InterPro" id="IPR012910">
    <property type="entry name" value="Plug_dom"/>
</dbReference>
<keyword evidence="4 14" id="KW-1134">Transmembrane beta strand</keyword>
<evidence type="ECO:0000256" key="4">
    <source>
        <dbReference type="ARBA" id="ARBA00022452"/>
    </source>
</evidence>
<dbReference type="eggNOG" id="COG4774">
    <property type="taxonomic scope" value="Bacteria"/>
</dbReference>
<dbReference type="GO" id="GO:0009279">
    <property type="term" value="C:cell outer membrane"/>
    <property type="evidence" value="ECO:0007669"/>
    <property type="project" value="UniProtKB-SubCell"/>
</dbReference>
<gene>
    <name evidence="20" type="primary">pfuA</name>
    <name evidence="20" type="ordered locus">BMULJ_00290</name>
</gene>
<dbReference type="InterPro" id="IPR039426">
    <property type="entry name" value="TonB-dep_rcpt-like"/>
</dbReference>
<evidence type="ECO:0000256" key="3">
    <source>
        <dbReference type="ARBA" id="ARBA00022448"/>
    </source>
</evidence>
<feature type="domain" description="TonB-dependent receptor plug" evidence="19">
    <location>
        <begin position="71"/>
        <end position="170"/>
    </location>
</feature>
<evidence type="ECO:0000256" key="16">
    <source>
        <dbReference type="RuleBase" id="RU003357"/>
    </source>
</evidence>
<evidence type="ECO:0000313" key="20">
    <source>
        <dbReference type="EMBL" id="BAG42265.1"/>
    </source>
</evidence>
<accession>A0A0H3KGD4</accession>
<evidence type="ECO:0000259" key="18">
    <source>
        <dbReference type="Pfam" id="PF00593"/>
    </source>
</evidence>
<evidence type="ECO:0000256" key="17">
    <source>
        <dbReference type="SAM" id="SignalP"/>
    </source>
</evidence>
<dbReference type="GO" id="GO:0015344">
    <property type="term" value="F:siderophore uptake transmembrane transporter activity"/>
    <property type="evidence" value="ECO:0007669"/>
    <property type="project" value="TreeGrafter"/>
</dbReference>
<dbReference type="Gene3D" id="2.170.130.10">
    <property type="entry name" value="TonB-dependent receptor, plug domain"/>
    <property type="match status" value="1"/>
</dbReference>
<evidence type="ECO:0000256" key="10">
    <source>
        <dbReference type="ARBA" id="ARBA00023077"/>
    </source>
</evidence>
<dbReference type="SUPFAM" id="SSF56935">
    <property type="entry name" value="Porins"/>
    <property type="match status" value="1"/>
</dbReference>
<evidence type="ECO:0000256" key="12">
    <source>
        <dbReference type="ARBA" id="ARBA00023170"/>
    </source>
</evidence>
<keyword evidence="10 16" id="KW-0798">TonB box</keyword>
<dbReference type="InterPro" id="IPR037066">
    <property type="entry name" value="Plug_dom_sf"/>
</dbReference>
<dbReference type="InterPro" id="IPR036942">
    <property type="entry name" value="Beta-barrel_TonB_sf"/>
</dbReference>
<keyword evidence="11 14" id="KW-0472">Membrane</keyword>
<dbReference type="Proteomes" id="UP000008815">
    <property type="component" value="Chromosome 1"/>
</dbReference>
<keyword evidence="3 14" id="KW-0813">Transport</keyword>
<dbReference type="GO" id="GO:0038023">
    <property type="term" value="F:signaling receptor activity"/>
    <property type="evidence" value="ECO:0007669"/>
    <property type="project" value="InterPro"/>
</dbReference>
<keyword evidence="9" id="KW-0406">Ion transport</keyword>
<dbReference type="PANTHER" id="PTHR32552">
    <property type="entry name" value="FERRICHROME IRON RECEPTOR-RELATED"/>
    <property type="match status" value="1"/>
</dbReference>
<keyword evidence="6 14" id="KW-0812">Transmembrane</keyword>
<evidence type="ECO:0000256" key="9">
    <source>
        <dbReference type="ARBA" id="ARBA00023065"/>
    </source>
</evidence>
<dbReference type="AlphaFoldDB" id="A0A0H3KGD4"/>
<protein>
    <submittedName>
        <fullName evidence="20">Outer membrane receptor for monomeric catechols</fullName>
    </submittedName>
</protein>
<dbReference type="PANTHER" id="PTHR32552:SF83">
    <property type="entry name" value="BLR3904 PROTEIN"/>
    <property type="match status" value="1"/>
</dbReference>
<evidence type="ECO:0000256" key="13">
    <source>
        <dbReference type="ARBA" id="ARBA00023237"/>
    </source>
</evidence>
<evidence type="ECO:0000256" key="1">
    <source>
        <dbReference type="ARBA" id="ARBA00004571"/>
    </source>
</evidence>
<dbReference type="STRING" id="395019.BMULJ_00290"/>
<dbReference type="InterPro" id="IPR000531">
    <property type="entry name" value="Beta-barrel_TonB"/>
</dbReference>
<feature type="signal peptide" evidence="17">
    <location>
        <begin position="1"/>
        <end position="31"/>
    </location>
</feature>
<keyword evidence="12 20" id="KW-0675">Receptor</keyword>
<organism evidence="20 21">
    <name type="scientific">Burkholderia multivorans (strain ATCC 17616 / 249)</name>
    <dbReference type="NCBI Taxonomy" id="395019"/>
    <lineage>
        <taxon>Bacteria</taxon>
        <taxon>Pseudomonadati</taxon>
        <taxon>Pseudomonadota</taxon>
        <taxon>Betaproteobacteria</taxon>
        <taxon>Burkholderiales</taxon>
        <taxon>Burkholderiaceae</taxon>
        <taxon>Burkholderia</taxon>
        <taxon>Burkholderia cepacia complex</taxon>
    </lineage>
</organism>
<dbReference type="RefSeq" id="WP_012214258.1">
    <property type="nucleotide sequence ID" value="NC_010084.1"/>
</dbReference>
<dbReference type="InterPro" id="IPR010105">
    <property type="entry name" value="TonB_sidphr_rcpt"/>
</dbReference>
<keyword evidence="5" id="KW-0410">Iron transport</keyword>
<dbReference type="KEGG" id="bmu:Bmul_2944"/>
<feature type="chain" id="PRO_5002613426" evidence="17">
    <location>
        <begin position="32"/>
        <end position="733"/>
    </location>
</feature>
<evidence type="ECO:0000256" key="14">
    <source>
        <dbReference type="PROSITE-ProRule" id="PRU01360"/>
    </source>
</evidence>
<evidence type="ECO:0000256" key="8">
    <source>
        <dbReference type="ARBA" id="ARBA00023004"/>
    </source>
</evidence>
<feature type="short sequence motif" description="TonB C-terminal box" evidence="15">
    <location>
        <begin position="716"/>
        <end position="733"/>
    </location>
</feature>
<evidence type="ECO:0000259" key="19">
    <source>
        <dbReference type="Pfam" id="PF07715"/>
    </source>
</evidence>
<reference evidence="20 21" key="1">
    <citation type="submission" date="2007-04" db="EMBL/GenBank/DDBJ databases">
        <title>Complete genome sequence of Burkholderia multivorans ATCC 17616.</title>
        <authorList>
            <person name="Ohtsubo Y."/>
            <person name="Yamashita A."/>
            <person name="Kurokawa K."/>
            <person name="Takami H."/>
            <person name="Yuhara S."/>
            <person name="Nishiyama E."/>
            <person name="Endo R."/>
            <person name="Miyazaki R."/>
            <person name="Ono A."/>
            <person name="Yano K."/>
            <person name="Ito M."/>
            <person name="Sota M."/>
            <person name="Yuji N."/>
            <person name="Hattori M."/>
            <person name="Tsuda M."/>
        </authorList>
    </citation>
    <scope>NUCLEOTIDE SEQUENCE [LARGE SCALE GENOMIC DNA]</scope>
    <source>
        <strain evidence="21">ATCC 17616 / 249</strain>
    </source>
</reference>